<dbReference type="InterPro" id="IPR003399">
    <property type="entry name" value="Mce/MlaD"/>
</dbReference>
<proteinExistence type="predicted"/>
<dbReference type="Pfam" id="PF02470">
    <property type="entry name" value="MlaD"/>
    <property type="match status" value="1"/>
</dbReference>
<evidence type="ECO:0000313" key="3">
    <source>
        <dbReference type="EMBL" id="PZQ80046.1"/>
    </source>
</evidence>
<keyword evidence="1" id="KW-1133">Transmembrane helix</keyword>
<evidence type="ECO:0000259" key="2">
    <source>
        <dbReference type="Pfam" id="PF02470"/>
    </source>
</evidence>
<gene>
    <name evidence="3" type="ORF">DI549_18265</name>
</gene>
<protein>
    <submittedName>
        <fullName evidence="3">MCE family protein</fullName>
    </submittedName>
</protein>
<name>A0A2W5QSN0_ANCNO</name>
<dbReference type="AlphaFoldDB" id="A0A2W5QSN0"/>
<comment type="caution">
    <text evidence="3">The sequence shown here is derived from an EMBL/GenBank/DDBJ whole genome shotgun (WGS) entry which is preliminary data.</text>
</comment>
<reference evidence="3 4" key="1">
    <citation type="submission" date="2017-08" db="EMBL/GenBank/DDBJ databases">
        <title>Infants hospitalized years apart are colonized by the same room-sourced microbial strains.</title>
        <authorList>
            <person name="Brooks B."/>
            <person name="Olm M.R."/>
            <person name="Firek B.A."/>
            <person name="Baker R."/>
            <person name="Thomas B.C."/>
            <person name="Morowitz M.J."/>
            <person name="Banfield J.F."/>
        </authorList>
    </citation>
    <scope>NUCLEOTIDE SEQUENCE [LARGE SCALE GENOMIC DNA]</scope>
    <source>
        <strain evidence="3">S2_005_001_R2_27</strain>
    </source>
</reference>
<dbReference type="PANTHER" id="PTHR36698">
    <property type="entry name" value="BLL5892 PROTEIN"/>
    <property type="match status" value="1"/>
</dbReference>
<accession>A0A2W5QSN0</accession>
<keyword evidence="1" id="KW-0472">Membrane</keyword>
<dbReference type="Proteomes" id="UP000248887">
    <property type="component" value="Unassembled WGS sequence"/>
</dbReference>
<feature type="transmembrane region" description="Helical" evidence="1">
    <location>
        <begin position="7"/>
        <end position="28"/>
    </location>
</feature>
<dbReference type="Gene3D" id="1.10.287.1490">
    <property type="match status" value="1"/>
</dbReference>
<sequence>METRANYVIIGLFTLAVMAAGFAFVWWFNGSNSRGPRTAYDVVFSGPVSGLQTGSAVTFNGIPVGEVTGLRLDTQDPRKVVATVSVQPTTPVKSDTRAQLNAQVLTGLSSIGLVGGAANAEPLPAPPDGQLPRIEADASAVQDLMQGARQVIGRVDDIAARVDDILRDNQNKINSVIANVDKFTTVLGNNSENINGLITDVGAAAKRIEQLAAHLDTTVQAVQPDKVRETVDNIAQFSSELGGMATKINTILDNVNGMTTSEEGKGMFAEITAAAAEVRKLAANLDTRTAELTKNINQFAGPGLRQYEALAADGRKTLAEIERVFKRLESNPRQFIFGGSSVPSYSGR</sequence>
<dbReference type="PANTHER" id="PTHR36698:SF2">
    <property type="entry name" value="MCE_MLAD DOMAIN-CONTAINING PROTEIN"/>
    <property type="match status" value="1"/>
</dbReference>
<keyword evidence="1" id="KW-0812">Transmembrane</keyword>
<feature type="domain" description="Mce/MlaD" evidence="2">
    <location>
        <begin position="45"/>
        <end position="115"/>
    </location>
</feature>
<evidence type="ECO:0000313" key="4">
    <source>
        <dbReference type="Proteomes" id="UP000248887"/>
    </source>
</evidence>
<dbReference type="SUPFAM" id="SSF58104">
    <property type="entry name" value="Methyl-accepting chemotaxis protein (MCP) signaling domain"/>
    <property type="match status" value="1"/>
</dbReference>
<organism evidence="3 4">
    <name type="scientific">Ancylobacter novellus</name>
    <name type="common">Thiobacillus novellus</name>
    <dbReference type="NCBI Taxonomy" id="921"/>
    <lineage>
        <taxon>Bacteria</taxon>
        <taxon>Pseudomonadati</taxon>
        <taxon>Pseudomonadota</taxon>
        <taxon>Alphaproteobacteria</taxon>
        <taxon>Hyphomicrobiales</taxon>
        <taxon>Xanthobacteraceae</taxon>
        <taxon>Ancylobacter</taxon>
    </lineage>
</organism>
<evidence type="ECO:0000256" key="1">
    <source>
        <dbReference type="SAM" id="Phobius"/>
    </source>
</evidence>
<dbReference type="EMBL" id="QFQD01000073">
    <property type="protein sequence ID" value="PZQ80046.1"/>
    <property type="molecule type" value="Genomic_DNA"/>
</dbReference>